<dbReference type="EMBL" id="WOGT01000003">
    <property type="protein sequence ID" value="MUN55035.1"/>
    <property type="molecule type" value="Genomic_DNA"/>
</dbReference>
<organism evidence="2 3">
    <name type="scientific">Rothia koreensis</name>
    <dbReference type="NCBI Taxonomy" id="592378"/>
    <lineage>
        <taxon>Bacteria</taxon>
        <taxon>Bacillati</taxon>
        <taxon>Actinomycetota</taxon>
        <taxon>Actinomycetes</taxon>
        <taxon>Micrococcales</taxon>
        <taxon>Micrococcaceae</taxon>
        <taxon>Rothia</taxon>
    </lineage>
</organism>
<name>A0A7K1LIL2_9MICC</name>
<dbReference type="AlphaFoldDB" id="A0A7K1LIL2"/>
<dbReference type="Proteomes" id="UP000462152">
    <property type="component" value="Unassembled WGS sequence"/>
</dbReference>
<dbReference type="RefSeq" id="WP_129315720.1">
    <property type="nucleotide sequence ID" value="NZ_NOIQ01000011.1"/>
</dbReference>
<dbReference type="Gene3D" id="1.20.1260.10">
    <property type="match status" value="1"/>
</dbReference>
<gene>
    <name evidence="2" type="ORF">GMA10_07410</name>
</gene>
<sequence length="349" mass="36627">MKTAAAKTLFVIVLVVLLVLLAASAFVWWRTSHGQGGVDAQQKAAAELKTLRAGIESSGVSGFQKENLESDVDEQLDALNRTAVDKAEADESRRPTDLHGLTDEITRSSKTVYDLASTDGLSSDEAATLVSIAVNQWGTVQLFNGSLSEVSDASSTASAQLKDMTGLGQNQALDAKGMCPAMSDDAKDKASAGSASGDSKRGSSKDSKELSDILTGLYSSSWAESYFQAREDVDGTAEDTAKRLDVAASVHSSQLQQLRAGLDQACESVPQPHAAYDLPDDTKDPGKVMTGQADHLAHESMALIRTQDPGKSGVHGTKSWTAWGARSLALNTVVSSQVSGDIPALPGIS</sequence>
<keyword evidence="3" id="KW-1185">Reference proteome</keyword>
<accession>A0A7K1LIL2</accession>
<feature type="compositionally biased region" description="Basic and acidic residues" evidence="1">
    <location>
        <begin position="198"/>
        <end position="208"/>
    </location>
</feature>
<evidence type="ECO:0000256" key="1">
    <source>
        <dbReference type="SAM" id="MobiDB-lite"/>
    </source>
</evidence>
<comment type="caution">
    <text evidence="2">The sequence shown here is derived from an EMBL/GenBank/DDBJ whole genome shotgun (WGS) entry which is preliminary data.</text>
</comment>
<proteinExistence type="predicted"/>
<feature type="region of interest" description="Disordered" evidence="1">
    <location>
        <begin position="179"/>
        <end position="208"/>
    </location>
</feature>
<evidence type="ECO:0000313" key="2">
    <source>
        <dbReference type="EMBL" id="MUN55035.1"/>
    </source>
</evidence>
<dbReference type="InterPro" id="IPR012347">
    <property type="entry name" value="Ferritin-like"/>
</dbReference>
<protein>
    <recommendedName>
        <fullName evidence="4">DUF4439 domain-containing protein</fullName>
    </recommendedName>
</protein>
<evidence type="ECO:0008006" key="4">
    <source>
        <dbReference type="Google" id="ProtNLM"/>
    </source>
</evidence>
<evidence type="ECO:0000313" key="3">
    <source>
        <dbReference type="Proteomes" id="UP000462152"/>
    </source>
</evidence>
<dbReference type="OrthoDB" id="5144276at2"/>
<feature type="region of interest" description="Disordered" evidence="1">
    <location>
        <begin position="83"/>
        <end position="103"/>
    </location>
</feature>
<reference evidence="2 3" key="1">
    <citation type="submission" date="2019-12" db="EMBL/GenBank/DDBJ databases">
        <authorList>
            <person name="Li J."/>
            <person name="Shi Y."/>
            <person name="Xu G."/>
            <person name="Xiao D."/>
            <person name="Ran X."/>
        </authorList>
    </citation>
    <scope>NUCLEOTIDE SEQUENCE [LARGE SCALE GENOMIC DNA]</scope>
    <source>
        <strain evidence="2 3">JCM 15915</strain>
    </source>
</reference>